<dbReference type="Proteomes" id="UP001589867">
    <property type="component" value="Unassembled WGS sequence"/>
</dbReference>
<dbReference type="SUPFAM" id="SSF161098">
    <property type="entry name" value="MetI-like"/>
    <property type="match status" value="1"/>
</dbReference>
<evidence type="ECO:0000259" key="9">
    <source>
        <dbReference type="PROSITE" id="PS50928"/>
    </source>
</evidence>
<sequence>MTQLLTRPEAAARPAPAPTRRARRRRRVPTHLTLLLVCGLWTVPVLGLLVSSFRPAYDISTTGWWRAGEGTLTTGNYRDVLATGGFGTALVNSLLITVPAVAAMVVVGSVAAFALARMSFAGRRAVTVAMIALLALPLQMTLVPVLRLYNAAGLTGTFAGIWLVHLGFGLPFAVYLLRTFFAGLPEEMFEAAALDGASTLTTFLRLAVPVSGPALASVAIFQFIWVWNDLLIALIFLGGDPGVAPLTVAVSNLVSASTGQGWHLLTAAAFVAMAVPMVIFFALQRYFVRGLLAGSGK</sequence>
<keyword evidence="3" id="KW-1003">Cell membrane</keyword>
<feature type="transmembrane region" description="Helical" evidence="7">
    <location>
        <begin position="30"/>
        <end position="50"/>
    </location>
</feature>
<dbReference type="InterPro" id="IPR035906">
    <property type="entry name" value="MetI-like_sf"/>
</dbReference>
<feature type="domain" description="ABC transmembrane type-1" evidence="9">
    <location>
        <begin position="90"/>
        <end position="283"/>
    </location>
</feature>
<comment type="caution">
    <text evidence="10">The sequence shown here is derived from an EMBL/GenBank/DDBJ whole genome shotgun (WGS) entry which is preliminary data.</text>
</comment>
<name>A0ABV6M4X7_9ACTN</name>
<dbReference type="RefSeq" id="WP_377252322.1">
    <property type="nucleotide sequence ID" value="NZ_JBHLUH010000035.1"/>
</dbReference>
<evidence type="ECO:0000256" key="5">
    <source>
        <dbReference type="ARBA" id="ARBA00022989"/>
    </source>
</evidence>
<dbReference type="InterPro" id="IPR000515">
    <property type="entry name" value="MetI-like"/>
</dbReference>
<protein>
    <submittedName>
        <fullName evidence="10">Carbohydrate ABC transporter permease</fullName>
    </submittedName>
</protein>
<evidence type="ECO:0000313" key="10">
    <source>
        <dbReference type="EMBL" id="MFC0529503.1"/>
    </source>
</evidence>
<comment type="subcellular location">
    <subcellularLocation>
        <location evidence="1 7">Cell membrane</location>
        <topology evidence="1 7">Multi-pass membrane protein</topology>
    </subcellularLocation>
</comment>
<keyword evidence="5 7" id="KW-1133">Transmembrane helix</keyword>
<evidence type="ECO:0000256" key="6">
    <source>
        <dbReference type="ARBA" id="ARBA00023136"/>
    </source>
</evidence>
<keyword evidence="11" id="KW-1185">Reference proteome</keyword>
<dbReference type="CDD" id="cd06261">
    <property type="entry name" value="TM_PBP2"/>
    <property type="match status" value="1"/>
</dbReference>
<evidence type="ECO:0000256" key="8">
    <source>
        <dbReference type="SAM" id="MobiDB-lite"/>
    </source>
</evidence>
<feature type="transmembrane region" description="Helical" evidence="7">
    <location>
        <begin position="128"/>
        <end position="149"/>
    </location>
</feature>
<feature type="transmembrane region" description="Helical" evidence="7">
    <location>
        <begin position="230"/>
        <end position="250"/>
    </location>
</feature>
<comment type="similarity">
    <text evidence="7">Belongs to the binding-protein-dependent transport system permease family.</text>
</comment>
<evidence type="ECO:0000313" key="11">
    <source>
        <dbReference type="Proteomes" id="UP001589867"/>
    </source>
</evidence>
<reference evidence="10 11" key="1">
    <citation type="submission" date="2024-09" db="EMBL/GenBank/DDBJ databases">
        <authorList>
            <person name="Sun Q."/>
            <person name="Mori K."/>
        </authorList>
    </citation>
    <scope>NUCLEOTIDE SEQUENCE [LARGE SCALE GENOMIC DNA]</scope>
    <source>
        <strain evidence="10 11">TBRC 3947</strain>
    </source>
</reference>
<evidence type="ECO:0000256" key="4">
    <source>
        <dbReference type="ARBA" id="ARBA00022692"/>
    </source>
</evidence>
<feature type="compositionally biased region" description="Low complexity" evidence="8">
    <location>
        <begin position="1"/>
        <end position="14"/>
    </location>
</feature>
<dbReference type="EMBL" id="JBHLUH010000035">
    <property type="protein sequence ID" value="MFC0529503.1"/>
    <property type="molecule type" value="Genomic_DNA"/>
</dbReference>
<dbReference type="Gene3D" id="1.10.3720.10">
    <property type="entry name" value="MetI-like"/>
    <property type="match status" value="1"/>
</dbReference>
<proteinExistence type="inferred from homology"/>
<evidence type="ECO:0000256" key="3">
    <source>
        <dbReference type="ARBA" id="ARBA00022475"/>
    </source>
</evidence>
<evidence type="ECO:0000256" key="1">
    <source>
        <dbReference type="ARBA" id="ARBA00004651"/>
    </source>
</evidence>
<feature type="transmembrane region" description="Helical" evidence="7">
    <location>
        <begin position="202"/>
        <end position="224"/>
    </location>
</feature>
<gene>
    <name evidence="10" type="ORF">ACFFIA_17755</name>
</gene>
<dbReference type="PANTHER" id="PTHR43744:SF4">
    <property type="entry name" value="OSMOPROTECTIVE COMPOUNDS UPTAKE PERMEASE PROTEIN GGTD"/>
    <property type="match status" value="1"/>
</dbReference>
<organism evidence="10 11">
    <name type="scientific">Phytohabitans kaempferiae</name>
    <dbReference type="NCBI Taxonomy" id="1620943"/>
    <lineage>
        <taxon>Bacteria</taxon>
        <taxon>Bacillati</taxon>
        <taxon>Actinomycetota</taxon>
        <taxon>Actinomycetes</taxon>
        <taxon>Micromonosporales</taxon>
        <taxon>Micromonosporaceae</taxon>
    </lineage>
</organism>
<dbReference type="PANTHER" id="PTHR43744">
    <property type="entry name" value="ABC TRANSPORTER PERMEASE PROTEIN MG189-RELATED-RELATED"/>
    <property type="match status" value="1"/>
</dbReference>
<feature type="transmembrane region" description="Helical" evidence="7">
    <location>
        <begin position="94"/>
        <end position="116"/>
    </location>
</feature>
<evidence type="ECO:0000256" key="7">
    <source>
        <dbReference type="RuleBase" id="RU363032"/>
    </source>
</evidence>
<dbReference type="PROSITE" id="PS50928">
    <property type="entry name" value="ABC_TM1"/>
    <property type="match status" value="1"/>
</dbReference>
<dbReference type="Pfam" id="PF00528">
    <property type="entry name" value="BPD_transp_1"/>
    <property type="match status" value="1"/>
</dbReference>
<keyword evidence="2 7" id="KW-0813">Transport</keyword>
<evidence type="ECO:0000256" key="2">
    <source>
        <dbReference type="ARBA" id="ARBA00022448"/>
    </source>
</evidence>
<keyword evidence="4 7" id="KW-0812">Transmembrane</keyword>
<accession>A0ABV6M4X7</accession>
<feature type="region of interest" description="Disordered" evidence="8">
    <location>
        <begin position="1"/>
        <end position="24"/>
    </location>
</feature>
<keyword evidence="6 7" id="KW-0472">Membrane</keyword>
<feature type="transmembrane region" description="Helical" evidence="7">
    <location>
        <begin position="161"/>
        <end position="181"/>
    </location>
</feature>
<feature type="transmembrane region" description="Helical" evidence="7">
    <location>
        <begin position="262"/>
        <end position="283"/>
    </location>
</feature>